<sequence>MRSRTLNTKFLGPVPGRKELEAAGGGASGTFLRARGK</sequence>
<proteinExistence type="predicted"/>
<protein>
    <submittedName>
        <fullName evidence="2">Uncharacterized protein</fullName>
    </submittedName>
</protein>
<reference evidence="2" key="1">
    <citation type="submission" date="2020-02" db="EMBL/GenBank/DDBJ databases">
        <authorList>
            <person name="Meier V. D."/>
        </authorList>
    </citation>
    <scope>NUCLEOTIDE SEQUENCE</scope>
    <source>
        <strain evidence="2">AVDCRST_MAG56</strain>
    </source>
</reference>
<accession>A0A6J4I416</accession>
<gene>
    <name evidence="2" type="ORF">AVDCRST_MAG56-1413</name>
</gene>
<evidence type="ECO:0000256" key="1">
    <source>
        <dbReference type="SAM" id="MobiDB-lite"/>
    </source>
</evidence>
<dbReference type="EMBL" id="CADCTQ010000130">
    <property type="protein sequence ID" value="CAA9240723.1"/>
    <property type="molecule type" value="Genomic_DNA"/>
</dbReference>
<name>A0A6J4I416_9SPHI</name>
<organism evidence="2">
    <name type="scientific">uncultured Cytophagales bacterium</name>
    <dbReference type="NCBI Taxonomy" id="158755"/>
    <lineage>
        <taxon>Bacteria</taxon>
        <taxon>Pseudomonadati</taxon>
        <taxon>Bacteroidota</taxon>
        <taxon>Sphingobacteriia</taxon>
        <taxon>Sphingobacteriales</taxon>
        <taxon>environmental samples</taxon>
    </lineage>
</organism>
<feature type="region of interest" description="Disordered" evidence="1">
    <location>
        <begin position="1"/>
        <end position="37"/>
    </location>
</feature>
<evidence type="ECO:0000313" key="2">
    <source>
        <dbReference type="EMBL" id="CAA9240723.1"/>
    </source>
</evidence>
<dbReference type="AlphaFoldDB" id="A0A6J4I416"/>